<evidence type="ECO:0000313" key="10">
    <source>
        <dbReference type="Proteomes" id="UP001377804"/>
    </source>
</evidence>
<dbReference type="InterPro" id="IPR003593">
    <property type="entry name" value="AAA+_ATPase"/>
</dbReference>
<keyword evidence="3" id="KW-0547">Nucleotide-binding</keyword>
<dbReference type="InterPro" id="IPR018449">
    <property type="entry name" value="NIL_domain"/>
</dbReference>
<keyword evidence="7" id="KW-0472">Membrane</keyword>
<evidence type="ECO:0000256" key="1">
    <source>
        <dbReference type="ARBA" id="ARBA00022448"/>
    </source>
</evidence>
<organism evidence="9 10">
    <name type="scientific">Holzapfeliella saturejae</name>
    <dbReference type="NCBI Taxonomy" id="3082953"/>
    <lineage>
        <taxon>Bacteria</taxon>
        <taxon>Bacillati</taxon>
        <taxon>Bacillota</taxon>
        <taxon>Bacilli</taxon>
        <taxon>Lactobacillales</taxon>
        <taxon>Lactobacillaceae</taxon>
        <taxon>Holzapfeliella</taxon>
    </lineage>
</organism>
<keyword evidence="5" id="KW-1278">Translocase</keyword>
<dbReference type="InterPro" id="IPR027417">
    <property type="entry name" value="P-loop_NTPase"/>
</dbReference>
<dbReference type="Pfam" id="PF00005">
    <property type="entry name" value="ABC_tran"/>
    <property type="match status" value="1"/>
</dbReference>
<gene>
    <name evidence="9" type="ORF">R4Y45_00790</name>
</gene>
<name>A0ABU8SEI4_9LACO</name>
<evidence type="ECO:0000256" key="2">
    <source>
        <dbReference type="ARBA" id="ARBA00022475"/>
    </source>
</evidence>
<dbReference type="SMART" id="SM00382">
    <property type="entry name" value="AAA"/>
    <property type="match status" value="1"/>
</dbReference>
<dbReference type="PROSITE" id="PS00211">
    <property type="entry name" value="ABC_TRANSPORTER_1"/>
    <property type="match status" value="1"/>
</dbReference>
<keyword evidence="2" id="KW-1003">Cell membrane</keyword>
<evidence type="ECO:0000259" key="8">
    <source>
        <dbReference type="PROSITE" id="PS50893"/>
    </source>
</evidence>
<dbReference type="InterPro" id="IPR045865">
    <property type="entry name" value="ACT-like_dom_sf"/>
</dbReference>
<dbReference type="SUPFAM" id="SSF55021">
    <property type="entry name" value="ACT-like"/>
    <property type="match status" value="1"/>
</dbReference>
<dbReference type="InterPro" id="IPR050086">
    <property type="entry name" value="MetN_ABC_transporter-like"/>
</dbReference>
<dbReference type="Pfam" id="PF09383">
    <property type="entry name" value="NIL"/>
    <property type="match status" value="1"/>
</dbReference>
<evidence type="ECO:0000256" key="4">
    <source>
        <dbReference type="ARBA" id="ARBA00022840"/>
    </source>
</evidence>
<dbReference type="Proteomes" id="UP001377804">
    <property type="component" value="Unassembled WGS sequence"/>
</dbReference>
<accession>A0ABU8SEI4</accession>
<dbReference type="PANTHER" id="PTHR43166">
    <property type="entry name" value="AMINO ACID IMPORT ATP-BINDING PROTEIN"/>
    <property type="match status" value="1"/>
</dbReference>
<comment type="caution">
    <text evidence="9">The sequence shown here is derived from an EMBL/GenBank/DDBJ whole genome shotgun (WGS) entry which is preliminary data.</text>
</comment>
<keyword evidence="1" id="KW-0813">Transport</keyword>
<proteinExistence type="predicted"/>
<dbReference type="PROSITE" id="PS50893">
    <property type="entry name" value="ABC_TRANSPORTER_2"/>
    <property type="match status" value="1"/>
</dbReference>
<dbReference type="Gene3D" id="3.40.50.300">
    <property type="entry name" value="P-loop containing nucleotide triphosphate hydrolases"/>
    <property type="match status" value="1"/>
</dbReference>
<dbReference type="CDD" id="cd03258">
    <property type="entry name" value="ABC_MetN_methionine_transporter"/>
    <property type="match status" value="1"/>
</dbReference>
<keyword evidence="4 9" id="KW-0067">ATP-binding</keyword>
<evidence type="ECO:0000256" key="3">
    <source>
        <dbReference type="ARBA" id="ARBA00022741"/>
    </source>
</evidence>
<keyword evidence="6" id="KW-0029">Amino-acid transport</keyword>
<dbReference type="Gene3D" id="3.30.70.260">
    <property type="match status" value="1"/>
</dbReference>
<dbReference type="EMBL" id="JAWMWG010000001">
    <property type="protein sequence ID" value="MEJ6347798.1"/>
    <property type="molecule type" value="Genomic_DNA"/>
</dbReference>
<evidence type="ECO:0000313" key="9">
    <source>
        <dbReference type="EMBL" id="MEJ6347798.1"/>
    </source>
</evidence>
<dbReference type="InterPro" id="IPR041701">
    <property type="entry name" value="MetN_ABC"/>
</dbReference>
<dbReference type="GO" id="GO:0005524">
    <property type="term" value="F:ATP binding"/>
    <property type="evidence" value="ECO:0007669"/>
    <property type="project" value="UniProtKB-KW"/>
</dbReference>
<evidence type="ECO:0000256" key="7">
    <source>
        <dbReference type="ARBA" id="ARBA00023136"/>
    </source>
</evidence>
<protein>
    <submittedName>
        <fullName evidence="9">Methionine ABC transporter ATP-binding protein</fullName>
    </submittedName>
</protein>
<sequence>MAQPLIQLKNISVNFKNKERDVLAVDDVNLDIQRGDIFGIVGYSGAGKSTLVRVINLLQRPTSGEVLINGEDICQYDAPKLRKTRKKIGMIFQHFNLMMSRTIAQNVAYALKGSPLSKQEKQDKVNELLDLVGLADKKDTYPRQLSGGQKQRVAIARSLANDPDILISDEATSALDPKTTESILNLLQELNQKLNLTVVLITHQMEAVKQISNKVAVMEQGKVIERGSVLDIFANPKTSLTQSFIDTTTRLDATLKGLAQQENLQHLQDNEQLVQLSYSGETTDEPIIVSLYQKFGVSANILYGNVEILQRTPIGSLIVILSGDAAKVADSLEFLTQSGVRIKKLNLADFGGED</sequence>
<keyword evidence="10" id="KW-1185">Reference proteome</keyword>
<dbReference type="PANTHER" id="PTHR43166:SF30">
    <property type="entry name" value="METHIONINE IMPORT ATP-BINDING PROTEIN METN"/>
    <property type="match status" value="1"/>
</dbReference>
<dbReference type="InterPro" id="IPR017871">
    <property type="entry name" value="ABC_transporter-like_CS"/>
</dbReference>
<evidence type="ECO:0000256" key="6">
    <source>
        <dbReference type="ARBA" id="ARBA00022970"/>
    </source>
</evidence>
<dbReference type="SUPFAM" id="SSF52540">
    <property type="entry name" value="P-loop containing nucleoside triphosphate hydrolases"/>
    <property type="match status" value="1"/>
</dbReference>
<dbReference type="InterPro" id="IPR003439">
    <property type="entry name" value="ABC_transporter-like_ATP-bd"/>
</dbReference>
<reference evidence="9 10" key="1">
    <citation type="submission" date="2023-10" db="EMBL/GenBank/DDBJ databases">
        <title>Holzapfeliella saturejae sp. nov. isolated from Satureja montana flowers.</title>
        <authorList>
            <person name="Alcantara C."/>
            <person name="Zuniga M."/>
            <person name="Landete J.M."/>
            <person name="Monedero V."/>
        </authorList>
    </citation>
    <scope>NUCLEOTIDE SEQUENCE [LARGE SCALE GENOMIC DNA]</scope>
    <source>
        <strain evidence="9 10">He02</strain>
    </source>
</reference>
<dbReference type="SMART" id="SM00930">
    <property type="entry name" value="NIL"/>
    <property type="match status" value="1"/>
</dbReference>
<evidence type="ECO:0000256" key="5">
    <source>
        <dbReference type="ARBA" id="ARBA00022967"/>
    </source>
</evidence>
<feature type="domain" description="ABC transporter" evidence="8">
    <location>
        <begin position="6"/>
        <end position="245"/>
    </location>
</feature>
<dbReference type="RefSeq" id="WP_339968316.1">
    <property type="nucleotide sequence ID" value="NZ_JAWMWG010000001.1"/>
</dbReference>